<dbReference type="InterPro" id="IPR054613">
    <property type="entry name" value="Peptidase_S78_dom"/>
</dbReference>
<accession>A0A7Y9EA04</accession>
<keyword evidence="3" id="KW-0378">Hydrolase</keyword>
<dbReference type="NCBIfam" id="TIGR01543">
    <property type="entry name" value="proheadase_HK97"/>
    <property type="match status" value="1"/>
</dbReference>
<organism evidence="5 7">
    <name type="scientific">Nocardioides panaciterrulae</name>
    <dbReference type="NCBI Taxonomy" id="661492"/>
    <lineage>
        <taxon>Bacteria</taxon>
        <taxon>Bacillati</taxon>
        <taxon>Actinomycetota</taxon>
        <taxon>Actinomycetes</taxon>
        <taxon>Propionibacteriales</taxon>
        <taxon>Nocardioidaceae</taxon>
        <taxon>Nocardioides</taxon>
    </lineage>
</organism>
<name>A0A7Y9EA04_9ACTN</name>
<dbReference type="EMBL" id="JACCBG010000001">
    <property type="protein sequence ID" value="NYD44008.1"/>
    <property type="molecule type" value="Genomic_DNA"/>
</dbReference>
<reference evidence="5 7" key="1">
    <citation type="submission" date="2020-07" db="EMBL/GenBank/DDBJ databases">
        <title>Sequencing the genomes of 1000 actinobacteria strains.</title>
        <authorList>
            <person name="Klenk H.-P."/>
        </authorList>
    </citation>
    <scope>NUCLEOTIDE SEQUENCE [LARGE SCALE GENOMIC DNA]</scope>
    <source>
        <strain evidence="5 7">DSM 21350</strain>
    </source>
</reference>
<evidence type="ECO:0000313" key="5">
    <source>
        <dbReference type="EMBL" id="NYD43939.1"/>
    </source>
</evidence>
<evidence type="ECO:0000256" key="2">
    <source>
        <dbReference type="ARBA" id="ARBA00022670"/>
    </source>
</evidence>
<comment type="caution">
    <text evidence="5">The sequence shown here is derived from an EMBL/GenBank/DDBJ whole genome shotgun (WGS) entry which is preliminary data.</text>
</comment>
<dbReference type="EMBL" id="JACCBG010000001">
    <property type="protein sequence ID" value="NYD43939.1"/>
    <property type="molecule type" value="Genomic_DNA"/>
</dbReference>
<evidence type="ECO:0000313" key="7">
    <source>
        <dbReference type="Proteomes" id="UP000535511"/>
    </source>
</evidence>
<evidence type="ECO:0000256" key="3">
    <source>
        <dbReference type="ARBA" id="ARBA00022801"/>
    </source>
</evidence>
<dbReference type="GO" id="GO:0006508">
    <property type="term" value="P:proteolysis"/>
    <property type="evidence" value="ECO:0007669"/>
    <property type="project" value="UniProtKB-KW"/>
</dbReference>
<dbReference type="GO" id="GO:0008233">
    <property type="term" value="F:peptidase activity"/>
    <property type="evidence" value="ECO:0007669"/>
    <property type="project" value="UniProtKB-KW"/>
</dbReference>
<feature type="domain" description="Prohead serine protease" evidence="4">
    <location>
        <begin position="14"/>
        <end position="163"/>
    </location>
</feature>
<dbReference type="InterPro" id="IPR006433">
    <property type="entry name" value="Prohead_protease"/>
</dbReference>
<protein>
    <recommendedName>
        <fullName evidence="4">Prohead serine protease domain-containing protein</fullName>
    </recommendedName>
</protein>
<dbReference type="AlphaFoldDB" id="A0A7Y9EA04"/>
<evidence type="ECO:0000256" key="1">
    <source>
        <dbReference type="ARBA" id="ARBA00022612"/>
    </source>
</evidence>
<gene>
    <name evidence="5" type="ORF">BJZ21_004022</name>
    <name evidence="6" type="ORF">BJZ21_004091</name>
</gene>
<dbReference type="Pfam" id="PF04586">
    <property type="entry name" value="Peptidase_S78"/>
    <property type="match status" value="1"/>
</dbReference>
<dbReference type="RefSeq" id="WP_179665397.1">
    <property type="nucleotide sequence ID" value="NZ_JACCBG010000001.1"/>
</dbReference>
<sequence>MTDAERRFTSVRVEVRAGSDKALTIGGYAAKFERFSQNLGGFVERIAPNFFNKSRGDNWPGVVARYNHDDNMLLGTTQAGTLRLGVDDVGLDYQVDLPSARGDVYELVQRGDVAQSSFAFMVFEEEWTTTDQGFPLRTLVSGRLMDVAPVNTPAYEDTSVALRHLAQKFDAAPEEVRSLAQHNELTKFFKRTDRGAPVKRSAAVALAAAKAVDLSPLKAKH</sequence>
<evidence type="ECO:0000259" key="4">
    <source>
        <dbReference type="Pfam" id="PF04586"/>
    </source>
</evidence>
<proteinExistence type="predicted"/>
<keyword evidence="2" id="KW-0645">Protease</keyword>
<keyword evidence="1" id="KW-1188">Viral release from host cell</keyword>
<evidence type="ECO:0000313" key="6">
    <source>
        <dbReference type="EMBL" id="NYD44008.1"/>
    </source>
</evidence>
<keyword evidence="7" id="KW-1185">Reference proteome</keyword>
<dbReference type="Proteomes" id="UP000535511">
    <property type="component" value="Unassembled WGS sequence"/>
</dbReference>